<accession>A0A445ES26</accession>
<protein>
    <submittedName>
        <fullName evidence="2">Uncharacterized protein</fullName>
    </submittedName>
</protein>
<keyword evidence="3" id="KW-1185">Reference proteome</keyword>
<evidence type="ECO:0000313" key="3">
    <source>
        <dbReference type="Proteomes" id="UP000289738"/>
    </source>
</evidence>
<keyword evidence="1" id="KW-0812">Transmembrane</keyword>
<name>A0A445ES26_ARAHY</name>
<keyword evidence="1" id="KW-1133">Transmembrane helix</keyword>
<proteinExistence type="predicted"/>
<dbReference type="Proteomes" id="UP000289738">
    <property type="component" value="Chromosome A01"/>
</dbReference>
<organism evidence="2 3">
    <name type="scientific">Arachis hypogaea</name>
    <name type="common">Peanut</name>
    <dbReference type="NCBI Taxonomy" id="3818"/>
    <lineage>
        <taxon>Eukaryota</taxon>
        <taxon>Viridiplantae</taxon>
        <taxon>Streptophyta</taxon>
        <taxon>Embryophyta</taxon>
        <taxon>Tracheophyta</taxon>
        <taxon>Spermatophyta</taxon>
        <taxon>Magnoliopsida</taxon>
        <taxon>eudicotyledons</taxon>
        <taxon>Gunneridae</taxon>
        <taxon>Pentapetalae</taxon>
        <taxon>rosids</taxon>
        <taxon>fabids</taxon>
        <taxon>Fabales</taxon>
        <taxon>Fabaceae</taxon>
        <taxon>Papilionoideae</taxon>
        <taxon>50 kb inversion clade</taxon>
        <taxon>dalbergioids sensu lato</taxon>
        <taxon>Dalbergieae</taxon>
        <taxon>Pterocarpus clade</taxon>
        <taxon>Arachis</taxon>
    </lineage>
</organism>
<reference evidence="2 3" key="1">
    <citation type="submission" date="2019-01" db="EMBL/GenBank/DDBJ databases">
        <title>Sequencing of cultivated peanut Arachis hypogaea provides insights into genome evolution and oil improvement.</title>
        <authorList>
            <person name="Chen X."/>
        </authorList>
    </citation>
    <scope>NUCLEOTIDE SEQUENCE [LARGE SCALE GENOMIC DNA]</scope>
    <source>
        <strain evidence="3">cv. Fuhuasheng</strain>
        <tissue evidence="2">Leaves</tissue>
    </source>
</reference>
<dbReference type="EMBL" id="SDMP01000001">
    <property type="protein sequence ID" value="RYR78269.1"/>
    <property type="molecule type" value="Genomic_DNA"/>
</dbReference>
<evidence type="ECO:0000256" key="1">
    <source>
        <dbReference type="SAM" id="Phobius"/>
    </source>
</evidence>
<keyword evidence="1" id="KW-0472">Membrane</keyword>
<feature type="transmembrane region" description="Helical" evidence="1">
    <location>
        <begin position="49"/>
        <end position="70"/>
    </location>
</feature>
<evidence type="ECO:0000313" key="2">
    <source>
        <dbReference type="EMBL" id="RYR78269.1"/>
    </source>
</evidence>
<dbReference type="AlphaFoldDB" id="A0A445ES26"/>
<gene>
    <name evidence="2" type="ORF">Ahy_A01g003012</name>
</gene>
<comment type="caution">
    <text evidence="2">The sequence shown here is derived from an EMBL/GenBank/DDBJ whole genome shotgun (WGS) entry which is preliminary data.</text>
</comment>
<sequence length="76" mass="8886">MQMSKIHFASLKAGTHIEAENMAIGNHVGGEFLHTKSQKPFHIEDYKMFILFLDLKILASHPFIFAPVFYLDHWWI</sequence>